<evidence type="ECO:0000313" key="1">
    <source>
        <dbReference type="EMBL" id="TKV99578.1"/>
    </source>
</evidence>
<name>A0A4U6TG96_SETVI</name>
<proteinExistence type="predicted"/>
<dbReference type="Proteomes" id="UP000298652">
    <property type="component" value="Chromosome 8"/>
</dbReference>
<organism evidence="1 2">
    <name type="scientific">Setaria viridis</name>
    <name type="common">Green bristlegrass</name>
    <name type="synonym">Setaria italica subsp. viridis</name>
    <dbReference type="NCBI Taxonomy" id="4556"/>
    <lineage>
        <taxon>Eukaryota</taxon>
        <taxon>Viridiplantae</taxon>
        <taxon>Streptophyta</taxon>
        <taxon>Embryophyta</taxon>
        <taxon>Tracheophyta</taxon>
        <taxon>Spermatophyta</taxon>
        <taxon>Magnoliopsida</taxon>
        <taxon>Liliopsida</taxon>
        <taxon>Poales</taxon>
        <taxon>Poaceae</taxon>
        <taxon>PACMAD clade</taxon>
        <taxon>Panicoideae</taxon>
        <taxon>Panicodae</taxon>
        <taxon>Paniceae</taxon>
        <taxon>Cenchrinae</taxon>
        <taxon>Setaria</taxon>
    </lineage>
</organism>
<dbReference type="Gramene" id="TKV99578">
    <property type="protein sequence ID" value="TKV99578"/>
    <property type="gene ID" value="SEVIR_8G053100v2"/>
</dbReference>
<dbReference type="EMBL" id="CM016559">
    <property type="protein sequence ID" value="TKV99578.1"/>
    <property type="molecule type" value="Genomic_DNA"/>
</dbReference>
<keyword evidence="2" id="KW-1185">Reference proteome</keyword>
<sequence>MQLESQTCEMCIWQKRETVKHLFFCCRFAKTCWNSIGITYTSTRTIQNIILQIKNKLQVPFYMEIIILMAWSIWTTRNGWFFNNLAPAPGVCLQKFKSEFKDMFLRAKPRFLQQMETWLHLFAEL</sequence>
<reference evidence="1" key="1">
    <citation type="submission" date="2019-03" db="EMBL/GenBank/DDBJ databases">
        <title>WGS assembly of Setaria viridis.</title>
        <authorList>
            <person name="Huang P."/>
            <person name="Jenkins J."/>
            <person name="Grimwood J."/>
            <person name="Barry K."/>
            <person name="Healey A."/>
            <person name="Mamidi S."/>
            <person name="Sreedasyam A."/>
            <person name="Shu S."/>
            <person name="Feldman M."/>
            <person name="Wu J."/>
            <person name="Yu Y."/>
            <person name="Chen C."/>
            <person name="Johnson J."/>
            <person name="Rokhsar D."/>
            <person name="Baxter I."/>
            <person name="Schmutz J."/>
            <person name="Brutnell T."/>
            <person name="Kellogg E."/>
        </authorList>
    </citation>
    <scope>NUCLEOTIDE SEQUENCE [LARGE SCALE GENOMIC DNA]</scope>
</reference>
<dbReference type="AlphaFoldDB" id="A0A4U6TG96"/>
<protein>
    <recommendedName>
        <fullName evidence="3">Reverse transcriptase zinc-binding domain-containing protein</fullName>
    </recommendedName>
</protein>
<evidence type="ECO:0008006" key="3">
    <source>
        <dbReference type="Google" id="ProtNLM"/>
    </source>
</evidence>
<evidence type="ECO:0000313" key="2">
    <source>
        <dbReference type="Proteomes" id="UP000298652"/>
    </source>
</evidence>
<gene>
    <name evidence="1" type="ORF">SEVIR_8G053100v2</name>
</gene>
<accession>A0A4U6TG96</accession>